<proteinExistence type="predicted"/>
<dbReference type="AlphaFoldDB" id="F3KMT3"/>
<reference evidence="1" key="1">
    <citation type="journal article" date="2011" name="PLoS ONE">
        <title>Genome of a low-salinity ammonia-oxidizing archaeon determined by single-cell and metagenomic analysis.</title>
        <authorList>
            <person name="Blainey P.C."/>
            <person name="Mosier A.C."/>
            <person name="Potanina A."/>
            <person name="Francis C.A."/>
            <person name="Quake S.R."/>
        </authorList>
    </citation>
    <scope>NUCLEOTIDE SEQUENCE [LARGE SCALE GENOMIC DNA]</scope>
    <source>
        <strain evidence="1">SFB1</strain>
    </source>
</reference>
<comment type="caution">
    <text evidence="1">The sequence shown here is derived from an EMBL/GenBank/DDBJ whole genome shotgun (WGS) entry which is preliminary data.</text>
</comment>
<name>F3KMT3_9ARCH</name>
<dbReference type="HOGENOM" id="CLU_2230263_0_0_2"/>
<dbReference type="EMBL" id="AEGP01000065">
    <property type="protein sequence ID" value="EGG41375.1"/>
    <property type="molecule type" value="Genomic_DNA"/>
</dbReference>
<evidence type="ECO:0000313" key="1">
    <source>
        <dbReference type="EMBL" id="EGG41375.1"/>
    </source>
</evidence>
<sequence length="105" mass="11685">MTSIIWFAMGIVVASALLGSLVLGFLTPPVSSVITLQEKCEKIAKEGFQIHASYPDLQLDQLPTGDMNRLMYLDEMWIKDCVSGLSAESIFNIVQKVEHDFYTGQ</sequence>
<protein>
    <submittedName>
        <fullName evidence="1">Uncharacterized protein</fullName>
    </submittedName>
</protein>
<accession>F3KMT3</accession>
<organism evidence="1">
    <name type="scientific">Candidatus Nitrosarchaeum limnium SFB1</name>
    <dbReference type="NCBI Taxonomy" id="886738"/>
    <lineage>
        <taxon>Archaea</taxon>
        <taxon>Nitrososphaerota</taxon>
        <taxon>Nitrososphaeria</taxon>
        <taxon>Nitrosopumilales</taxon>
        <taxon>Nitrosopumilaceae</taxon>
        <taxon>Nitrosarchaeum</taxon>
    </lineage>
</organism>
<gene>
    <name evidence="1" type="ORF">Nlim_1838</name>
</gene>
<dbReference type="Proteomes" id="UP000004348">
    <property type="component" value="Chromosome"/>
</dbReference>